<dbReference type="InterPro" id="IPR014710">
    <property type="entry name" value="RmlC-like_jellyroll"/>
</dbReference>
<dbReference type="InterPro" id="IPR051161">
    <property type="entry name" value="Mannose-6P_isomerase_type2"/>
</dbReference>
<keyword evidence="3" id="KW-0808">Transferase</keyword>
<dbReference type="Pfam" id="PF07883">
    <property type="entry name" value="Cupin_2"/>
    <property type="match status" value="1"/>
</dbReference>
<dbReference type="InterPro" id="IPR029044">
    <property type="entry name" value="Nucleotide-diphossugar_trans"/>
</dbReference>
<evidence type="ECO:0000259" key="2">
    <source>
        <dbReference type="Pfam" id="PF07883"/>
    </source>
</evidence>
<name>A0A1H9W5Y2_BUTFI</name>
<accession>A0A1H9W5Y2</accession>
<dbReference type="OrthoDB" id="9806359at2"/>
<sequence length="446" mass="50660">MHIVLLSGGSGKRLWPLSNDIRSKQFIKMFHKDGTEETTDPEDLESMVQRVYRQIKEADATADVTIATSRHQVSAIRNQLGDKVSVCVEPARRDTFPAIALAASFLHYEKNVTNDDTVIVCPVDPYVDRAYFECFKELDKMTSEGTYSLNLMGAEPTYPSEKYGYIIPNSKDHMSSVKEFKEKPDVETATKYLEEGALWNCGVFAFKLGYLLDKAHELLDFEDFNDLSKHYEDAKKISFDYAVVEHESSIGVVRYDGQWKDIGSWNTFAEEMPDKIIGNAQMDDTCEDSNIVNELNVPILGMGLKHMIVAASNDGILISDKTQSSYIKPFVEKMDQDIRYAEKSWGSFTVIDVQPEAMTIRVELKPSHKLNYHSHEHRDEVWTIMTGEGVVVLDGKRRDVSEGDVIRMPAGCKHTVIAKSHMKIIEVQMGHEITVEDKIKYPFPEF</sequence>
<feature type="domain" description="Cupin type-2" evidence="2">
    <location>
        <begin position="361"/>
        <end position="426"/>
    </location>
</feature>
<dbReference type="eggNOG" id="COG0836">
    <property type="taxonomic scope" value="Bacteria"/>
</dbReference>
<organism evidence="3 4">
    <name type="scientific">Butyrivibrio fibrisolvens</name>
    <dbReference type="NCBI Taxonomy" id="831"/>
    <lineage>
        <taxon>Bacteria</taxon>
        <taxon>Bacillati</taxon>
        <taxon>Bacillota</taxon>
        <taxon>Clostridia</taxon>
        <taxon>Lachnospirales</taxon>
        <taxon>Lachnospiraceae</taxon>
        <taxon>Butyrivibrio</taxon>
    </lineage>
</organism>
<dbReference type="AlphaFoldDB" id="A0A1H9W5Y2"/>
<dbReference type="GO" id="GO:0004475">
    <property type="term" value="F:mannose-1-phosphate guanylyltransferase (GTP) activity"/>
    <property type="evidence" value="ECO:0007669"/>
    <property type="project" value="TreeGrafter"/>
</dbReference>
<dbReference type="Proteomes" id="UP000182584">
    <property type="component" value="Unassembled WGS sequence"/>
</dbReference>
<dbReference type="PANTHER" id="PTHR46390">
    <property type="entry name" value="MANNOSE-1-PHOSPHATE GUANYLYLTRANSFERASE"/>
    <property type="match status" value="1"/>
</dbReference>
<feature type="domain" description="Nucleotidyl transferase" evidence="1">
    <location>
        <begin position="4"/>
        <end position="272"/>
    </location>
</feature>
<evidence type="ECO:0000313" key="4">
    <source>
        <dbReference type="Proteomes" id="UP000182584"/>
    </source>
</evidence>
<dbReference type="Pfam" id="PF00483">
    <property type="entry name" value="NTP_transferase"/>
    <property type="match status" value="1"/>
</dbReference>
<dbReference type="PANTHER" id="PTHR46390:SF1">
    <property type="entry name" value="MANNOSE-1-PHOSPHATE GUANYLYLTRANSFERASE"/>
    <property type="match status" value="1"/>
</dbReference>
<evidence type="ECO:0000313" key="3">
    <source>
        <dbReference type="EMBL" id="SES29298.1"/>
    </source>
</evidence>
<dbReference type="Gene3D" id="3.90.550.10">
    <property type="entry name" value="Spore Coat Polysaccharide Biosynthesis Protein SpsA, Chain A"/>
    <property type="match status" value="1"/>
</dbReference>
<keyword evidence="3" id="KW-0548">Nucleotidyltransferase</keyword>
<dbReference type="Gene3D" id="2.60.120.10">
    <property type="entry name" value="Jelly Rolls"/>
    <property type="match status" value="1"/>
</dbReference>
<dbReference type="CDD" id="cd02213">
    <property type="entry name" value="cupin_PMI_typeII_C"/>
    <property type="match status" value="1"/>
</dbReference>
<dbReference type="SUPFAM" id="SSF51182">
    <property type="entry name" value="RmlC-like cupins"/>
    <property type="match status" value="1"/>
</dbReference>
<dbReference type="InterPro" id="IPR005835">
    <property type="entry name" value="NTP_transferase_dom"/>
</dbReference>
<dbReference type="InterPro" id="IPR011051">
    <property type="entry name" value="RmlC_Cupin_sf"/>
</dbReference>
<dbReference type="SUPFAM" id="SSF53448">
    <property type="entry name" value="Nucleotide-diphospho-sugar transferases"/>
    <property type="match status" value="1"/>
</dbReference>
<dbReference type="RefSeq" id="WP_074758150.1">
    <property type="nucleotide sequence ID" value="NZ_FOGJ01000027.1"/>
</dbReference>
<dbReference type="GO" id="GO:0009298">
    <property type="term" value="P:GDP-mannose biosynthetic process"/>
    <property type="evidence" value="ECO:0007669"/>
    <property type="project" value="TreeGrafter"/>
</dbReference>
<evidence type="ECO:0000259" key="1">
    <source>
        <dbReference type="Pfam" id="PF00483"/>
    </source>
</evidence>
<dbReference type="InterPro" id="IPR013096">
    <property type="entry name" value="Cupin_2"/>
</dbReference>
<protein>
    <submittedName>
        <fullName evidence="3">Mannose-1-phosphate guanylyltransferase</fullName>
    </submittedName>
</protein>
<gene>
    <name evidence="3" type="ORF">SAMN04487884_12739</name>
</gene>
<reference evidence="3 4" key="1">
    <citation type="submission" date="2016-10" db="EMBL/GenBank/DDBJ databases">
        <authorList>
            <person name="de Groot N.N."/>
        </authorList>
    </citation>
    <scope>NUCLEOTIDE SEQUENCE [LARGE SCALE GENOMIC DNA]</scope>
    <source>
        <strain evidence="3 4">AR40</strain>
    </source>
</reference>
<dbReference type="eggNOG" id="COG0662">
    <property type="taxonomic scope" value="Bacteria"/>
</dbReference>
<proteinExistence type="predicted"/>
<dbReference type="EMBL" id="FOGJ01000027">
    <property type="protein sequence ID" value="SES29298.1"/>
    <property type="molecule type" value="Genomic_DNA"/>
</dbReference>